<dbReference type="RefSeq" id="WP_283741979.1">
    <property type="nucleotide sequence ID" value="NZ_JASJEV010000015.1"/>
</dbReference>
<feature type="chain" id="PRO_5045801401" description="DUF4185 domain-containing protein" evidence="1">
    <location>
        <begin position="30"/>
        <end position="402"/>
    </location>
</feature>
<evidence type="ECO:0000313" key="3">
    <source>
        <dbReference type="Proteomes" id="UP001321492"/>
    </source>
</evidence>
<dbReference type="Proteomes" id="UP001321492">
    <property type="component" value="Unassembled WGS sequence"/>
</dbReference>
<evidence type="ECO:0000313" key="2">
    <source>
        <dbReference type="EMBL" id="MDJ1159978.1"/>
    </source>
</evidence>
<feature type="signal peptide" evidence="1">
    <location>
        <begin position="1"/>
        <end position="29"/>
    </location>
</feature>
<evidence type="ECO:0008006" key="4">
    <source>
        <dbReference type="Google" id="ProtNLM"/>
    </source>
</evidence>
<reference evidence="2 3" key="1">
    <citation type="submission" date="2023-05" db="EMBL/GenBank/DDBJ databases">
        <title>Chelatococcus sp. nov., a moderately thermophilic bacterium isolated from hot spring microbial mat.</title>
        <authorList>
            <person name="Hu C.-J."/>
            <person name="Li W.-J."/>
        </authorList>
    </citation>
    <scope>NUCLEOTIDE SEQUENCE [LARGE SCALE GENOMIC DNA]</scope>
    <source>
        <strain evidence="2 3">SYSU G07232</strain>
    </source>
</reference>
<sequence length="402" mass="43684">MAGRTKGARIILAAGCLAAGLGAGPRASAQTLSAGLSVVPAGPMETVFDWSREACVKSHVPDAPARAFRNAEGEVRLIVSHNDNRALVGSSLHAVRPSCAVLYEARRSADLAAFDDLSWIGGVYTHDGRTVYALAHTELRGERTPGQCPAGSYSACLLNTVTGLVSRDGGRTFRPEGQGKPPVVATLPYAFPTDRDARVGYANPTNIIARDGFYYAFVFADGYRGQKRGNCLIRTRTLDDPSSWRAWNGADFSARFVDPFRDAVADTDAHTCTPVAPNVIGRMIGGLVTLRGSNEVMAVFADKRRGAGGQVVEGIFTTVSRDLLHWSEPSLVMEAQLLWDKDCTRPDAYFYPSLIDAGARTFSFEDFGDKGFLYLTRYQLKNCKVTWDRDLVRVPVRLHRGG</sequence>
<keyword evidence="3" id="KW-1185">Reference proteome</keyword>
<protein>
    <recommendedName>
        <fullName evidence="4">DUF4185 domain-containing protein</fullName>
    </recommendedName>
</protein>
<organism evidence="2 3">
    <name type="scientific">Chelatococcus albus</name>
    <dbReference type="NCBI Taxonomy" id="3047466"/>
    <lineage>
        <taxon>Bacteria</taxon>
        <taxon>Pseudomonadati</taxon>
        <taxon>Pseudomonadota</taxon>
        <taxon>Alphaproteobacteria</taxon>
        <taxon>Hyphomicrobiales</taxon>
        <taxon>Chelatococcaceae</taxon>
        <taxon>Chelatococcus</taxon>
    </lineage>
</organism>
<gene>
    <name evidence="2" type="ORF">QNA08_17330</name>
</gene>
<keyword evidence="1" id="KW-0732">Signal</keyword>
<proteinExistence type="predicted"/>
<accession>A0ABT7AKS6</accession>
<comment type="caution">
    <text evidence="2">The sequence shown here is derived from an EMBL/GenBank/DDBJ whole genome shotgun (WGS) entry which is preliminary data.</text>
</comment>
<name>A0ABT7AKS6_9HYPH</name>
<dbReference type="EMBL" id="JASJEV010000015">
    <property type="protein sequence ID" value="MDJ1159978.1"/>
    <property type="molecule type" value="Genomic_DNA"/>
</dbReference>
<evidence type="ECO:0000256" key="1">
    <source>
        <dbReference type="SAM" id="SignalP"/>
    </source>
</evidence>